<dbReference type="Proteomes" id="UP000295157">
    <property type="component" value="Unassembled WGS sequence"/>
</dbReference>
<dbReference type="OrthoDB" id="3535009at2"/>
<evidence type="ECO:0000256" key="1">
    <source>
        <dbReference type="PROSITE-ProRule" id="PRU00703"/>
    </source>
</evidence>
<dbReference type="PROSITE" id="PS51371">
    <property type="entry name" value="CBS"/>
    <property type="match status" value="1"/>
</dbReference>
<organism evidence="3 4">
    <name type="scientific">Nonomuraea longispora</name>
    <dbReference type="NCBI Taxonomy" id="1848320"/>
    <lineage>
        <taxon>Bacteria</taxon>
        <taxon>Bacillati</taxon>
        <taxon>Actinomycetota</taxon>
        <taxon>Actinomycetes</taxon>
        <taxon>Streptosporangiales</taxon>
        <taxon>Streptosporangiaceae</taxon>
        <taxon>Nonomuraea</taxon>
    </lineage>
</organism>
<evidence type="ECO:0000313" key="3">
    <source>
        <dbReference type="EMBL" id="TDC04071.1"/>
    </source>
</evidence>
<evidence type="ECO:0000259" key="2">
    <source>
        <dbReference type="PROSITE" id="PS51371"/>
    </source>
</evidence>
<dbReference type="Pfam" id="PF00571">
    <property type="entry name" value="CBS"/>
    <property type="match status" value="1"/>
</dbReference>
<dbReference type="AlphaFoldDB" id="A0A4R4N5G9"/>
<gene>
    <name evidence="3" type="ORF">E1267_24070</name>
</gene>
<protein>
    <submittedName>
        <fullName evidence="3">CBS domain-containing protein</fullName>
    </submittedName>
</protein>
<dbReference type="SUPFAM" id="SSF54631">
    <property type="entry name" value="CBS-domain pair"/>
    <property type="match status" value="1"/>
</dbReference>
<evidence type="ECO:0000313" key="4">
    <source>
        <dbReference type="Proteomes" id="UP000295157"/>
    </source>
</evidence>
<dbReference type="InterPro" id="IPR000644">
    <property type="entry name" value="CBS_dom"/>
</dbReference>
<sequence>MMPGGFMRAAEIVETLPTARLDDEALAAVRMLCEQRLPGLIVADEQGRVVGCLSSVDLLKLALPRYTLGEPLLARVIDEAHADRIAELLSRKPVRDLLEEAGHGIPVARPEATLVELVEMMTRHGCPLILVEQVDEGGSLGVITANRLLEKLAAAISEASP</sequence>
<dbReference type="Gene3D" id="3.10.580.10">
    <property type="entry name" value="CBS-domain"/>
    <property type="match status" value="1"/>
</dbReference>
<accession>A0A4R4N5G9</accession>
<dbReference type="InterPro" id="IPR046342">
    <property type="entry name" value="CBS_dom_sf"/>
</dbReference>
<keyword evidence="4" id="KW-1185">Reference proteome</keyword>
<keyword evidence="1" id="KW-0129">CBS domain</keyword>
<comment type="caution">
    <text evidence="3">The sequence shown here is derived from an EMBL/GenBank/DDBJ whole genome shotgun (WGS) entry which is preliminary data.</text>
</comment>
<name>A0A4R4N5G9_9ACTN</name>
<proteinExistence type="predicted"/>
<feature type="domain" description="CBS" evidence="2">
    <location>
        <begin position="101"/>
        <end position="158"/>
    </location>
</feature>
<dbReference type="EMBL" id="SMJZ01000097">
    <property type="protein sequence ID" value="TDC04071.1"/>
    <property type="molecule type" value="Genomic_DNA"/>
</dbReference>
<reference evidence="3 4" key="1">
    <citation type="submission" date="2019-02" db="EMBL/GenBank/DDBJ databases">
        <title>Draft genome sequences of novel Actinobacteria.</title>
        <authorList>
            <person name="Sahin N."/>
            <person name="Ay H."/>
            <person name="Saygin H."/>
        </authorList>
    </citation>
    <scope>NUCLEOTIDE SEQUENCE [LARGE SCALE GENOMIC DNA]</scope>
    <source>
        <strain evidence="3 4">KC201</strain>
    </source>
</reference>